<dbReference type="NCBIfam" id="NF005119">
    <property type="entry name" value="PRK06552.1"/>
    <property type="match status" value="1"/>
</dbReference>
<dbReference type="EMBL" id="UHFG01000004">
    <property type="protein sequence ID" value="SUN49978.1"/>
    <property type="molecule type" value="Genomic_DNA"/>
</dbReference>
<dbReference type="Pfam" id="PF01081">
    <property type="entry name" value="Aldolase"/>
    <property type="match status" value="1"/>
</dbReference>
<organism evidence="6 7">
    <name type="scientific">Streptococcus dysgalactiae subsp. dysgalactiae</name>
    <dbReference type="NCBI Taxonomy" id="99822"/>
    <lineage>
        <taxon>Bacteria</taxon>
        <taxon>Bacillati</taxon>
        <taxon>Bacillota</taxon>
        <taxon>Bacilli</taxon>
        <taxon>Lactobacillales</taxon>
        <taxon>Streptococcaceae</taxon>
        <taxon>Streptococcus</taxon>
    </lineage>
</organism>
<dbReference type="Gene3D" id="3.20.20.70">
    <property type="entry name" value="Aldolase class I"/>
    <property type="match status" value="1"/>
</dbReference>
<protein>
    <submittedName>
        <fullName evidence="6">4-hydroxy-2-oxoglutarate aldolase/2-dehydro-3-deoxyphosphogluconate aldolase</fullName>
        <ecNumber evidence="6">4.1.2.21</ecNumber>
        <ecNumber evidence="6">4.1.3.16</ecNumber>
    </submittedName>
</protein>
<dbReference type="RefSeq" id="WP_115246167.1">
    <property type="nucleotide sequence ID" value="NZ_JAIFRS010000016.1"/>
</dbReference>
<dbReference type="SUPFAM" id="SSF51569">
    <property type="entry name" value="Aldolase"/>
    <property type="match status" value="1"/>
</dbReference>
<gene>
    <name evidence="6" type="primary">dgoA</name>
    <name evidence="6" type="ORF">NCTC4670_01148</name>
</gene>
<dbReference type="AlphaFoldDB" id="A0A380JWF6"/>
<dbReference type="Proteomes" id="UP000254797">
    <property type="component" value="Unassembled WGS sequence"/>
</dbReference>
<dbReference type="PANTHER" id="PTHR30246">
    <property type="entry name" value="2-KETO-3-DEOXY-6-PHOSPHOGLUCONATE ALDOLASE"/>
    <property type="match status" value="1"/>
</dbReference>
<evidence type="ECO:0000256" key="3">
    <source>
        <dbReference type="ARBA" id="ARBA00011233"/>
    </source>
</evidence>
<dbReference type="EC" id="4.1.3.16" evidence="6"/>
<comment type="subunit">
    <text evidence="3">Homotrimer.</text>
</comment>
<dbReference type="EC" id="4.1.2.21" evidence="6"/>
<comment type="pathway">
    <text evidence="1">Carbohydrate acid metabolism.</text>
</comment>
<keyword evidence="5" id="KW-0119">Carbohydrate metabolism</keyword>
<evidence type="ECO:0000256" key="5">
    <source>
        <dbReference type="ARBA" id="ARBA00023277"/>
    </source>
</evidence>
<evidence type="ECO:0000256" key="1">
    <source>
        <dbReference type="ARBA" id="ARBA00004761"/>
    </source>
</evidence>
<evidence type="ECO:0000256" key="4">
    <source>
        <dbReference type="ARBA" id="ARBA00023239"/>
    </source>
</evidence>
<sequence length="205" mass="21363">MLTQLKENYFFAVVRGKTAEDAIEIAKHAVLGGIRNIEITYSTPNASEVISKLSDDFKDDTSVVIGAGTVMTTELAKEAIAAGAKFLVSPHFSKEIADIANQEGNLYFPGCATATEIVTAMNASCPIIKVFPGGVVGPGFIKDIHGPIPEVDLMPSGGVSVDNVKEWKNAGAVAVGVGSALASKVATEGYDSVTRIAQSFVSALD</sequence>
<name>A0A380JWF6_STRDY</name>
<dbReference type="GO" id="GO:0008700">
    <property type="term" value="F:(R,S)-4-hydroxy-2-oxoglutarate aldolase activity"/>
    <property type="evidence" value="ECO:0007669"/>
    <property type="project" value="UniProtKB-EC"/>
</dbReference>
<proteinExistence type="inferred from homology"/>
<reference evidence="6 7" key="1">
    <citation type="submission" date="2018-06" db="EMBL/GenBank/DDBJ databases">
        <authorList>
            <consortium name="Pathogen Informatics"/>
            <person name="Doyle S."/>
        </authorList>
    </citation>
    <scope>NUCLEOTIDE SEQUENCE [LARGE SCALE GENOMIC DNA]</scope>
    <source>
        <strain evidence="6 7">NCTC4670</strain>
    </source>
</reference>
<accession>A0A380JWF6</accession>
<evidence type="ECO:0000313" key="6">
    <source>
        <dbReference type="EMBL" id="SUN49978.1"/>
    </source>
</evidence>
<dbReference type="NCBIfam" id="TIGR01182">
    <property type="entry name" value="eda"/>
    <property type="match status" value="1"/>
</dbReference>
<dbReference type="InterPro" id="IPR000887">
    <property type="entry name" value="Aldlse_KDPG_KHG"/>
</dbReference>
<evidence type="ECO:0000256" key="2">
    <source>
        <dbReference type="ARBA" id="ARBA00006906"/>
    </source>
</evidence>
<dbReference type="InterPro" id="IPR013785">
    <property type="entry name" value="Aldolase_TIM"/>
</dbReference>
<dbReference type="GO" id="GO:0008674">
    <property type="term" value="F:2-dehydro-3-deoxy-6-phosphogalactonate aldolase activity"/>
    <property type="evidence" value="ECO:0007669"/>
    <property type="project" value="UniProtKB-EC"/>
</dbReference>
<keyword evidence="4 6" id="KW-0456">Lyase</keyword>
<evidence type="ECO:0000313" key="7">
    <source>
        <dbReference type="Proteomes" id="UP000254797"/>
    </source>
</evidence>
<dbReference type="CDD" id="cd00452">
    <property type="entry name" value="KDPG_aldolase"/>
    <property type="match status" value="1"/>
</dbReference>
<comment type="similarity">
    <text evidence="2">Belongs to the KHG/KDPG aldolase family.</text>
</comment>
<dbReference type="PANTHER" id="PTHR30246:SF1">
    <property type="entry name" value="2-DEHYDRO-3-DEOXY-6-PHOSPHOGALACTONATE ALDOLASE-RELATED"/>
    <property type="match status" value="1"/>
</dbReference>